<keyword evidence="2" id="KW-1185">Reference proteome</keyword>
<protein>
    <submittedName>
        <fullName evidence="1">Uncharacterized protein</fullName>
    </submittedName>
</protein>
<gene>
    <name evidence="1" type="ORF">WMQ36_11945</name>
</gene>
<accession>A0ABV1D5N8</accession>
<dbReference type="Proteomes" id="UP001454086">
    <property type="component" value="Unassembled WGS sequence"/>
</dbReference>
<evidence type="ECO:0000313" key="1">
    <source>
        <dbReference type="EMBL" id="MEQ2425691.1"/>
    </source>
</evidence>
<dbReference type="RefSeq" id="WP_040382511.1">
    <property type="nucleotide sequence ID" value="NZ_JBBMFM010000039.1"/>
</dbReference>
<proteinExistence type="predicted"/>
<comment type="caution">
    <text evidence="1">The sequence shown here is derived from an EMBL/GenBank/DDBJ whole genome shotgun (WGS) entry which is preliminary data.</text>
</comment>
<sequence>MDTYGNAYAVGTPHRKELMKLFKDACRDSGLKTDISPLFSYIHEFEDKREGEQLSLMDFMGG</sequence>
<reference evidence="1 2" key="1">
    <citation type="submission" date="2024-03" db="EMBL/GenBank/DDBJ databases">
        <title>Human intestinal bacterial collection.</title>
        <authorList>
            <person name="Pauvert C."/>
            <person name="Hitch T.C.A."/>
            <person name="Clavel T."/>
        </authorList>
    </citation>
    <scope>NUCLEOTIDE SEQUENCE [LARGE SCALE GENOMIC DNA]</scope>
    <source>
        <strain evidence="1 2">CLA-SR-H021</strain>
    </source>
</reference>
<evidence type="ECO:0000313" key="2">
    <source>
        <dbReference type="Proteomes" id="UP001454086"/>
    </source>
</evidence>
<organism evidence="1 2">
    <name type="scientific">Enterocloster hominis</name>
    <name type="common">ex Hitch et al. 2024</name>
    <dbReference type="NCBI Taxonomy" id="1917870"/>
    <lineage>
        <taxon>Bacteria</taxon>
        <taxon>Bacillati</taxon>
        <taxon>Bacillota</taxon>
        <taxon>Clostridia</taxon>
        <taxon>Lachnospirales</taxon>
        <taxon>Lachnospiraceae</taxon>
        <taxon>Enterocloster</taxon>
    </lineage>
</organism>
<name>A0ABV1D5N8_9FIRM</name>
<dbReference type="EMBL" id="JBBMFM010000039">
    <property type="protein sequence ID" value="MEQ2425691.1"/>
    <property type="molecule type" value="Genomic_DNA"/>
</dbReference>